<feature type="region of interest" description="Disordered" evidence="2">
    <location>
        <begin position="989"/>
        <end position="1008"/>
    </location>
</feature>
<feature type="region of interest" description="Disordered" evidence="2">
    <location>
        <begin position="1218"/>
        <end position="1254"/>
    </location>
</feature>
<dbReference type="SUPFAM" id="SSF53756">
    <property type="entry name" value="UDP-Glycosyltransferase/glycogen phosphorylase"/>
    <property type="match status" value="1"/>
</dbReference>
<accession>A0ABQ0CL38</accession>
<feature type="compositionally biased region" description="Polar residues" evidence="2">
    <location>
        <begin position="732"/>
        <end position="765"/>
    </location>
</feature>
<dbReference type="InterPro" id="IPR004276">
    <property type="entry name" value="GlycoTrans_28_N"/>
</dbReference>
<feature type="domain" description="Erythromycin biosynthesis protein CIII-like C-terminal" evidence="4">
    <location>
        <begin position="474"/>
        <end position="578"/>
    </location>
</feature>
<keyword evidence="6" id="KW-1185">Reference proteome</keyword>
<protein>
    <recommendedName>
        <fullName evidence="7">Glycosyltransferase family 28 N-terminal domain-containing protein</fullName>
    </recommendedName>
</protein>
<dbReference type="EMBL" id="BAAFGZ010000069">
    <property type="protein sequence ID" value="GAB0134164.1"/>
    <property type="molecule type" value="Genomic_DNA"/>
</dbReference>
<comment type="caution">
    <text evidence="5">The sequence shown here is derived from an EMBL/GenBank/DDBJ whole genome shotgun (WGS) entry which is preliminary data.</text>
</comment>
<dbReference type="PANTHER" id="PTHR48050">
    <property type="entry name" value="STEROL 3-BETA-GLUCOSYLTRANSFERASE"/>
    <property type="match status" value="1"/>
</dbReference>
<evidence type="ECO:0000259" key="3">
    <source>
        <dbReference type="Pfam" id="PF03033"/>
    </source>
</evidence>
<dbReference type="SMART" id="SM00726">
    <property type="entry name" value="UIM"/>
    <property type="match status" value="6"/>
</dbReference>
<dbReference type="InterPro" id="IPR002213">
    <property type="entry name" value="UDP_glucos_trans"/>
</dbReference>
<feature type="compositionally biased region" description="Basic and acidic residues" evidence="2">
    <location>
        <begin position="791"/>
        <end position="802"/>
    </location>
</feature>
<sequence>MAITEEKQRLSKKHQSYEEEKQQSVQHAGTLTITNDDTEALVTDGFLVPSLDTPSDEALPPAYGDQHDHVQFSQPGFDAGAEVTDDGRININLYTKNRRLADLLAPTIDSQISASPALPPAYIPPGLGAEPGEPPPPVLNIVVQIVGSRGDVQPFVALGKVLKDTYGHRIRIATHATFRSFVEENGLEFFSIGGDPAELMAFMVKHPGLMPGMDAMKSGEISKRRRGIEEMMLGCWRSCVEAGDGMGPPPKPHRLNEPLDLSAGMPGDRSAQPFVADAIIANPPSFSHIHVAEKLGIPVHMMFTMPWSPTRAFPHPLANVQSSNADDVMTNYMTYTLVEMMTWQGLGDIINRFRGKALDLPALSFIWGPGLLNRLKIPYTYCWSPALIPKPDDWGKHIDISGFYFLNLASSYTPDPELTAFLEARPPPVYIGFGSIVVDDPNAMTRMIFDAVRLAGFRALVSKGWGGLGADDVGIPEGVFMLGNVPHDWLFERVAAVVHHGGAGTTAAGIKAGKPTLVVPFFGDQPFWGAMIARANAGPEPIQYKDLTAEKLAEAIKFCLEPNTLERARDLGNKIREEAGTDVGARSFHRHMDIESMRCSLAPSRAAAWRVRRTKVRLSPLAMSVLVDAGLLEYKDVKLCRHVEYNTEDQPPDPVTAGAASLIGDLSGIGLAIADVPRELFKPRRPKDSQGSETSTVVNSPSKPTPANKDVLSQTDSANTNVSSIAIRGRETSSTTTAESNQSLSDLPSALNSSQRFLSDSNPAITSLKDTETAGFGTQSRTQSKTQAPGEKARPSDFRRESSLRGPILDATVLAGQSVGRVVTTGVKSPMNFCLGLAKGFRNIPKLYNDDTVRPVEKVTDLNSGIRIAGKELGFGFFDGIAGMVTQPIRGAEKEGAGGFVKGIGKGIGGLIAKPAAGIWGVPAYMMQGVHAQVNKICTRSVTNYIITSRIVQGTQDMAGAGEEEKADIVVRWNNMKSDLKNFDMLKRKERTAEKAPSAADKPESPFSHAQRFVDAPAPITSHNSSSATQSLSDDADYEKAIRASVLETSQGNKEEDVVIEAAIRESVGAMRARDATLDALPGASKLPAKDPSIFHDEEYRITDEEYQELIEKAIQQSMANHGGDFHPSQDSGTIVAGLAPDSTTPGAQHNVDFEKAIEESRNPTSVPHGDDEVFLQQAIEASKKEMDRQQSQRNEENIVLEYVKKQSLVEEEYRRVLNKGNDGEEDDDEELKRALEESLKLHKGFRAGPSVTG</sequence>
<evidence type="ECO:0000313" key="6">
    <source>
        <dbReference type="Proteomes" id="UP001562357"/>
    </source>
</evidence>
<dbReference type="PANTHER" id="PTHR48050:SF13">
    <property type="entry name" value="STEROL 3-BETA-GLUCOSYLTRANSFERASE UGT80A2"/>
    <property type="match status" value="1"/>
</dbReference>
<gene>
    <name evidence="5" type="primary">g2546</name>
    <name evidence="5" type="ORF">EsDP_00002546</name>
</gene>
<feature type="compositionally biased region" description="Basic and acidic residues" evidence="2">
    <location>
        <begin position="1"/>
        <end position="22"/>
    </location>
</feature>
<organism evidence="5 6">
    <name type="scientific">Epichloe bromicola</name>
    <dbReference type="NCBI Taxonomy" id="79588"/>
    <lineage>
        <taxon>Eukaryota</taxon>
        <taxon>Fungi</taxon>
        <taxon>Dikarya</taxon>
        <taxon>Ascomycota</taxon>
        <taxon>Pezizomycotina</taxon>
        <taxon>Sordariomycetes</taxon>
        <taxon>Hypocreomycetidae</taxon>
        <taxon>Hypocreales</taxon>
        <taxon>Clavicipitaceae</taxon>
        <taxon>Epichloe</taxon>
    </lineage>
</organism>
<evidence type="ECO:0000313" key="5">
    <source>
        <dbReference type="EMBL" id="GAB0134164.1"/>
    </source>
</evidence>
<dbReference type="InterPro" id="IPR050426">
    <property type="entry name" value="Glycosyltransferase_28"/>
</dbReference>
<dbReference type="Pfam" id="PF06722">
    <property type="entry name" value="EryCIII-like_C"/>
    <property type="match status" value="1"/>
</dbReference>
<evidence type="ECO:0008006" key="7">
    <source>
        <dbReference type="Google" id="ProtNLM"/>
    </source>
</evidence>
<evidence type="ECO:0000256" key="1">
    <source>
        <dbReference type="ARBA" id="ARBA00022679"/>
    </source>
</evidence>
<feature type="compositionally biased region" description="Polar residues" evidence="2">
    <location>
        <begin position="711"/>
        <end position="724"/>
    </location>
</feature>
<proteinExistence type="predicted"/>
<dbReference type="Proteomes" id="UP001562357">
    <property type="component" value="Unassembled WGS sequence"/>
</dbReference>
<feature type="compositionally biased region" description="Polar residues" evidence="2">
    <location>
        <begin position="691"/>
        <end position="702"/>
    </location>
</feature>
<reference evidence="6" key="1">
    <citation type="submission" date="2024-06" db="EMBL/GenBank/DDBJ databases">
        <title>Draft Genome Sequences of Epichloe bromicola Strains Isolated from Elymus ciliaris.</title>
        <authorList>
            <consortium name="Epichloe bromicola genome sequencing consortium"/>
            <person name="Miura A."/>
            <person name="Imano S."/>
            <person name="Ashida A."/>
            <person name="Sato I."/>
            <person name="Chiba S."/>
            <person name="Tanaka A."/>
            <person name="Camagna M."/>
            <person name="Takemoto D."/>
        </authorList>
    </citation>
    <scope>NUCLEOTIDE SEQUENCE [LARGE SCALE GENOMIC DNA]</scope>
    <source>
        <strain evidence="6">DP</strain>
    </source>
</reference>
<dbReference type="InterPro" id="IPR003903">
    <property type="entry name" value="UIM_dom"/>
</dbReference>
<evidence type="ECO:0000256" key="2">
    <source>
        <dbReference type="SAM" id="MobiDB-lite"/>
    </source>
</evidence>
<name>A0ABQ0CL38_9HYPO</name>
<dbReference type="PROSITE" id="PS50330">
    <property type="entry name" value="UIM"/>
    <property type="match status" value="1"/>
</dbReference>
<dbReference type="Gene3D" id="3.40.50.2000">
    <property type="entry name" value="Glycogen Phosphorylase B"/>
    <property type="match status" value="2"/>
</dbReference>
<dbReference type="Pfam" id="PF03033">
    <property type="entry name" value="Glyco_transf_28"/>
    <property type="match status" value="1"/>
</dbReference>
<keyword evidence="1" id="KW-0808">Transferase</keyword>
<feature type="compositionally biased region" description="Basic and acidic residues" evidence="2">
    <location>
        <begin position="1231"/>
        <end position="1241"/>
    </location>
</feature>
<feature type="region of interest" description="Disordered" evidence="2">
    <location>
        <begin position="682"/>
        <end position="802"/>
    </location>
</feature>
<feature type="compositionally biased region" description="Polar residues" evidence="2">
    <location>
        <begin position="776"/>
        <end position="787"/>
    </location>
</feature>
<feature type="domain" description="Glycosyltransferase family 28 N-terminal" evidence="3">
    <location>
        <begin position="141"/>
        <end position="203"/>
    </location>
</feature>
<feature type="region of interest" description="Disordered" evidence="2">
    <location>
        <begin position="1"/>
        <end position="27"/>
    </location>
</feature>
<dbReference type="CDD" id="cd03784">
    <property type="entry name" value="GT1_Gtf-like"/>
    <property type="match status" value="1"/>
</dbReference>
<evidence type="ECO:0000259" key="4">
    <source>
        <dbReference type="Pfam" id="PF06722"/>
    </source>
</evidence>
<dbReference type="InterPro" id="IPR010610">
    <property type="entry name" value="EryCIII-like_C"/>
</dbReference>